<evidence type="ECO:0000313" key="1">
    <source>
        <dbReference type="EMBL" id="MFI7261581.1"/>
    </source>
</evidence>
<name>A0ABW7ZFG6_9ACTN</name>
<organism evidence="1 2">
    <name type="scientific">Micromonospora maritima</name>
    <dbReference type="NCBI Taxonomy" id="986711"/>
    <lineage>
        <taxon>Bacteria</taxon>
        <taxon>Bacillati</taxon>
        <taxon>Actinomycetota</taxon>
        <taxon>Actinomycetes</taxon>
        <taxon>Micromonosporales</taxon>
        <taxon>Micromonosporaceae</taxon>
        <taxon>Micromonospora</taxon>
    </lineage>
</organism>
<keyword evidence="2" id="KW-1185">Reference proteome</keyword>
<dbReference type="RefSeq" id="WP_396768552.1">
    <property type="nucleotide sequence ID" value="NZ_JBITLA010000002.1"/>
</dbReference>
<dbReference type="EMBL" id="JBITLE010000001">
    <property type="protein sequence ID" value="MFI7261581.1"/>
    <property type="molecule type" value="Genomic_DNA"/>
</dbReference>
<protein>
    <submittedName>
        <fullName evidence="1">Uncharacterized protein</fullName>
    </submittedName>
</protein>
<accession>A0ABW7ZFG6</accession>
<dbReference type="Proteomes" id="UP001612812">
    <property type="component" value="Unassembled WGS sequence"/>
</dbReference>
<gene>
    <name evidence="1" type="ORF">ACIBP4_04630</name>
</gene>
<proteinExistence type="predicted"/>
<reference evidence="1 2" key="1">
    <citation type="submission" date="2024-10" db="EMBL/GenBank/DDBJ databases">
        <title>The Natural Products Discovery Center: Release of the First 8490 Sequenced Strains for Exploring Actinobacteria Biosynthetic Diversity.</title>
        <authorList>
            <person name="Kalkreuter E."/>
            <person name="Kautsar S.A."/>
            <person name="Yang D."/>
            <person name="Bader C.D."/>
            <person name="Teijaro C.N."/>
            <person name="Fluegel L."/>
            <person name="Davis C.M."/>
            <person name="Simpson J.R."/>
            <person name="Lauterbach L."/>
            <person name="Steele A.D."/>
            <person name="Gui C."/>
            <person name="Meng S."/>
            <person name="Li G."/>
            <person name="Viehrig K."/>
            <person name="Ye F."/>
            <person name="Su P."/>
            <person name="Kiefer A.F."/>
            <person name="Nichols A."/>
            <person name="Cepeda A.J."/>
            <person name="Yan W."/>
            <person name="Fan B."/>
            <person name="Jiang Y."/>
            <person name="Adhikari A."/>
            <person name="Zheng C.-J."/>
            <person name="Schuster L."/>
            <person name="Cowan T.M."/>
            <person name="Smanski M.J."/>
            <person name="Chevrette M.G."/>
            <person name="De Carvalho L.P.S."/>
            <person name="Shen B."/>
        </authorList>
    </citation>
    <scope>NUCLEOTIDE SEQUENCE [LARGE SCALE GENOMIC DNA]</scope>
    <source>
        <strain evidence="1 2">NPDC049845</strain>
    </source>
</reference>
<evidence type="ECO:0000313" key="2">
    <source>
        <dbReference type="Proteomes" id="UP001612812"/>
    </source>
</evidence>
<comment type="caution">
    <text evidence="1">The sequence shown here is derived from an EMBL/GenBank/DDBJ whole genome shotgun (WGS) entry which is preliminary data.</text>
</comment>
<sequence>MDTIDAHLCPKIKSSGLFGFPAGSAKVVVTVSYNCHFSAMVITAADPPLRAVVGIR</sequence>